<gene>
    <name evidence="3" type="ORF">E4L96_11495</name>
</gene>
<organism evidence="3 4">
    <name type="scientific">Zemynaea arenosa</name>
    <dbReference type="NCBI Taxonomy" id="2561931"/>
    <lineage>
        <taxon>Bacteria</taxon>
        <taxon>Pseudomonadati</taxon>
        <taxon>Pseudomonadota</taxon>
        <taxon>Betaproteobacteria</taxon>
        <taxon>Burkholderiales</taxon>
        <taxon>Oxalobacteraceae</taxon>
        <taxon>Telluria group</taxon>
        <taxon>Zemynaea</taxon>
    </lineage>
</organism>
<reference evidence="3 4" key="1">
    <citation type="submission" date="2019-03" db="EMBL/GenBank/DDBJ databases">
        <title>Draft Genome Sequence of Massilia arenosa sp. nov., a Novel Massilia Species Isolated from a Sandy-loam Maize Soil.</title>
        <authorList>
            <person name="Raths R."/>
            <person name="Peta V."/>
            <person name="Bucking H."/>
        </authorList>
    </citation>
    <scope>NUCLEOTIDE SEQUENCE [LARGE SCALE GENOMIC DNA]</scope>
    <source>
        <strain evidence="3 4">MC02</strain>
    </source>
</reference>
<evidence type="ECO:0000256" key="2">
    <source>
        <dbReference type="SAM" id="SignalP"/>
    </source>
</evidence>
<evidence type="ECO:0000313" key="4">
    <source>
        <dbReference type="Proteomes" id="UP000298438"/>
    </source>
</evidence>
<feature type="chain" id="PRO_5021496618" description="Lipoprotein" evidence="2">
    <location>
        <begin position="26"/>
        <end position="141"/>
    </location>
</feature>
<feature type="signal peptide" evidence="2">
    <location>
        <begin position="1"/>
        <end position="25"/>
    </location>
</feature>
<dbReference type="AlphaFoldDB" id="A0A4Y9SBQ6"/>
<evidence type="ECO:0000313" key="3">
    <source>
        <dbReference type="EMBL" id="TFW19758.1"/>
    </source>
</evidence>
<feature type="compositionally biased region" description="Low complexity" evidence="1">
    <location>
        <begin position="113"/>
        <end position="129"/>
    </location>
</feature>
<keyword evidence="4" id="KW-1185">Reference proteome</keyword>
<accession>A0A4Y9SBQ6</accession>
<sequence length="141" mass="14815">MRRVPLTLAAALLPTVLLCGCAARAQDQNAPAVQEASYPLSQGSTATLAPNVVVTLDSVNDSRCPKNVMCVRKGDITYSFTLTAHGRAEKFTLTPDQPTYTPSGLPGVSLTMDGGDAPAPARDADPTPAHNVTLQVARRNQ</sequence>
<name>A0A4Y9SBQ6_9BURK</name>
<evidence type="ECO:0008006" key="5">
    <source>
        <dbReference type="Google" id="ProtNLM"/>
    </source>
</evidence>
<dbReference type="Proteomes" id="UP000298438">
    <property type="component" value="Unassembled WGS sequence"/>
</dbReference>
<comment type="caution">
    <text evidence="3">The sequence shown here is derived from an EMBL/GenBank/DDBJ whole genome shotgun (WGS) entry which is preliminary data.</text>
</comment>
<keyword evidence="2" id="KW-0732">Signal</keyword>
<dbReference type="EMBL" id="SPVF01000142">
    <property type="protein sequence ID" value="TFW19758.1"/>
    <property type="molecule type" value="Genomic_DNA"/>
</dbReference>
<dbReference type="OrthoDB" id="163809at2"/>
<feature type="region of interest" description="Disordered" evidence="1">
    <location>
        <begin position="93"/>
        <end position="141"/>
    </location>
</feature>
<dbReference type="PROSITE" id="PS51257">
    <property type="entry name" value="PROKAR_LIPOPROTEIN"/>
    <property type="match status" value="1"/>
</dbReference>
<proteinExistence type="predicted"/>
<dbReference type="RefSeq" id="WP_135207360.1">
    <property type="nucleotide sequence ID" value="NZ_SPVF01000142.1"/>
</dbReference>
<protein>
    <recommendedName>
        <fullName evidence="5">Lipoprotein</fullName>
    </recommendedName>
</protein>
<evidence type="ECO:0000256" key="1">
    <source>
        <dbReference type="SAM" id="MobiDB-lite"/>
    </source>
</evidence>
<feature type="compositionally biased region" description="Polar residues" evidence="1">
    <location>
        <begin position="130"/>
        <end position="141"/>
    </location>
</feature>